<accession>B9TEG5</accession>
<name>B9TEG5_RICCO</name>
<organism evidence="1 2">
    <name type="scientific">Ricinus communis</name>
    <name type="common">Castor bean</name>
    <dbReference type="NCBI Taxonomy" id="3988"/>
    <lineage>
        <taxon>Eukaryota</taxon>
        <taxon>Viridiplantae</taxon>
        <taxon>Streptophyta</taxon>
        <taxon>Embryophyta</taxon>
        <taxon>Tracheophyta</taxon>
        <taxon>Spermatophyta</taxon>
        <taxon>Magnoliopsida</taxon>
        <taxon>eudicotyledons</taxon>
        <taxon>Gunneridae</taxon>
        <taxon>Pentapetalae</taxon>
        <taxon>rosids</taxon>
        <taxon>fabids</taxon>
        <taxon>Malpighiales</taxon>
        <taxon>Euphorbiaceae</taxon>
        <taxon>Acalyphoideae</taxon>
        <taxon>Acalypheae</taxon>
        <taxon>Ricinus</taxon>
    </lineage>
</organism>
<protein>
    <submittedName>
        <fullName evidence="1">Uncharacterized protein</fullName>
    </submittedName>
</protein>
<dbReference type="InParanoid" id="B9TEG5"/>
<evidence type="ECO:0000313" key="1">
    <source>
        <dbReference type="EMBL" id="EEF25751.1"/>
    </source>
</evidence>
<dbReference type="EMBL" id="EQ978998">
    <property type="protein sequence ID" value="EEF25751.1"/>
    <property type="molecule type" value="Genomic_DNA"/>
</dbReference>
<reference evidence="2" key="1">
    <citation type="journal article" date="2010" name="Nat. Biotechnol.">
        <title>Draft genome sequence of the oilseed species Ricinus communis.</title>
        <authorList>
            <person name="Chan A.P."/>
            <person name="Crabtree J."/>
            <person name="Zhao Q."/>
            <person name="Lorenzi H."/>
            <person name="Orvis J."/>
            <person name="Puiu D."/>
            <person name="Melake-Berhan A."/>
            <person name="Jones K.M."/>
            <person name="Redman J."/>
            <person name="Chen G."/>
            <person name="Cahoon E.B."/>
            <person name="Gedil M."/>
            <person name="Stanke M."/>
            <person name="Haas B.J."/>
            <person name="Wortman J.R."/>
            <person name="Fraser-Liggett C.M."/>
            <person name="Ravel J."/>
            <person name="Rabinowicz P.D."/>
        </authorList>
    </citation>
    <scope>NUCLEOTIDE SEQUENCE [LARGE SCALE GENOMIC DNA]</scope>
    <source>
        <strain evidence="2">cv. Hale</strain>
    </source>
</reference>
<gene>
    <name evidence="1" type="ORF">RCOM_1784600</name>
</gene>
<evidence type="ECO:0000313" key="2">
    <source>
        <dbReference type="Proteomes" id="UP000008311"/>
    </source>
</evidence>
<dbReference type="AlphaFoldDB" id="B9TEG5"/>
<sequence length="158" mass="17168">MLMKDGVTNTCVRKNFVQTLSSVQGWSLGSYDQHGHGFVPANNEWCYNTVVSSGPSMAFNINYLGDSPLTLWAYRNTVVGASIHIRYVSTTNGPFNIENNVIQASAQIDWEAMDSGASSRLVNTGTECQKASGVVDANYLLTGAYRTNYLGQRGAEIA</sequence>
<keyword evidence="2" id="KW-1185">Reference proteome</keyword>
<dbReference type="Proteomes" id="UP000008311">
    <property type="component" value="Unassembled WGS sequence"/>
</dbReference>
<proteinExistence type="predicted"/>